<accession>A0A2I0LDL5</accession>
<dbReference type="Proteomes" id="UP000233551">
    <property type="component" value="Unassembled WGS sequence"/>
</dbReference>
<reference evidence="2 3" key="1">
    <citation type="submission" date="2017-11" db="EMBL/GenBank/DDBJ databases">
        <title>De-novo sequencing of pomegranate (Punica granatum L.) genome.</title>
        <authorList>
            <person name="Akparov Z."/>
            <person name="Amiraslanov A."/>
            <person name="Hajiyeva S."/>
            <person name="Abbasov M."/>
            <person name="Kaur K."/>
            <person name="Hamwieh A."/>
            <person name="Solovyev V."/>
            <person name="Salamov A."/>
            <person name="Braich B."/>
            <person name="Kosarev P."/>
            <person name="Mahmoud A."/>
            <person name="Hajiyev E."/>
            <person name="Babayeva S."/>
            <person name="Izzatullayeva V."/>
            <person name="Mammadov A."/>
            <person name="Mammadov A."/>
            <person name="Sharifova S."/>
            <person name="Ojaghi J."/>
            <person name="Eynullazada K."/>
            <person name="Bayramov B."/>
            <person name="Abdulazimova A."/>
            <person name="Shahmuradov I."/>
        </authorList>
    </citation>
    <scope>NUCLEOTIDE SEQUENCE [LARGE SCALE GENOMIC DNA]</scope>
    <source>
        <strain evidence="3">cv. AG2017</strain>
        <tissue evidence="2">Leaf</tissue>
    </source>
</reference>
<feature type="compositionally biased region" description="Polar residues" evidence="1">
    <location>
        <begin position="19"/>
        <end position="28"/>
    </location>
</feature>
<dbReference type="AlphaFoldDB" id="A0A2I0LDL5"/>
<organism evidence="2 3">
    <name type="scientific">Punica granatum</name>
    <name type="common">Pomegranate</name>
    <dbReference type="NCBI Taxonomy" id="22663"/>
    <lineage>
        <taxon>Eukaryota</taxon>
        <taxon>Viridiplantae</taxon>
        <taxon>Streptophyta</taxon>
        <taxon>Embryophyta</taxon>
        <taxon>Tracheophyta</taxon>
        <taxon>Spermatophyta</taxon>
        <taxon>Magnoliopsida</taxon>
        <taxon>eudicotyledons</taxon>
        <taxon>Gunneridae</taxon>
        <taxon>Pentapetalae</taxon>
        <taxon>rosids</taxon>
        <taxon>malvids</taxon>
        <taxon>Myrtales</taxon>
        <taxon>Lythraceae</taxon>
        <taxon>Punica</taxon>
    </lineage>
</organism>
<name>A0A2I0LDL5_PUNGR</name>
<evidence type="ECO:0000313" key="2">
    <source>
        <dbReference type="EMBL" id="PKI78781.1"/>
    </source>
</evidence>
<feature type="region of interest" description="Disordered" evidence="1">
    <location>
        <begin position="1"/>
        <end position="60"/>
    </location>
</feature>
<protein>
    <submittedName>
        <fullName evidence="2">Uncharacterized protein</fullName>
    </submittedName>
</protein>
<gene>
    <name evidence="2" type="ORF">CRG98_000848</name>
</gene>
<dbReference type="EMBL" id="PGOL01000036">
    <property type="protein sequence ID" value="PKI78781.1"/>
    <property type="molecule type" value="Genomic_DNA"/>
</dbReference>
<comment type="caution">
    <text evidence="2">The sequence shown here is derived from an EMBL/GenBank/DDBJ whole genome shotgun (WGS) entry which is preliminary data.</text>
</comment>
<sequence>MEAAKLPGARLKREEGLTARSTLSSWCPGSSPVGLSCERASHAPKGGSGSGYGAATSLRS</sequence>
<evidence type="ECO:0000256" key="1">
    <source>
        <dbReference type="SAM" id="MobiDB-lite"/>
    </source>
</evidence>
<keyword evidence="3" id="KW-1185">Reference proteome</keyword>
<evidence type="ECO:0000313" key="3">
    <source>
        <dbReference type="Proteomes" id="UP000233551"/>
    </source>
</evidence>
<proteinExistence type="predicted"/>